<evidence type="ECO:0000313" key="3">
    <source>
        <dbReference type="Proteomes" id="UP000317078"/>
    </source>
</evidence>
<gene>
    <name evidence="2" type="ORF">EAH89_25260</name>
</gene>
<protein>
    <submittedName>
        <fullName evidence="2">Uncharacterized protein</fullName>
    </submittedName>
</protein>
<organism evidence="2 3">
    <name type="scientific">Muricoccus nepalensis</name>
    <dbReference type="NCBI Taxonomy" id="1854500"/>
    <lineage>
        <taxon>Bacteria</taxon>
        <taxon>Pseudomonadati</taxon>
        <taxon>Pseudomonadota</taxon>
        <taxon>Alphaproteobacteria</taxon>
        <taxon>Acetobacterales</taxon>
        <taxon>Roseomonadaceae</taxon>
        <taxon>Muricoccus</taxon>
    </lineage>
</organism>
<reference evidence="2 3" key="1">
    <citation type="journal article" date="2019" name="Environ. Microbiol.">
        <title>Species interactions and distinct microbial communities in high Arctic permafrost affected cryosols are associated with the CH4 and CO2 gas fluxes.</title>
        <authorList>
            <person name="Altshuler I."/>
            <person name="Hamel J."/>
            <person name="Turney S."/>
            <person name="Magnuson E."/>
            <person name="Levesque R."/>
            <person name="Greer C."/>
            <person name="Whyte L.G."/>
        </authorList>
    </citation>
    <scope>NUCLEOTIDE SEQUENCE [LARGE SCALE GENOMIC DNA]</scope>
    <source>
        <strain evidence="2 3">S9.3B</strain>
    </source>
</reference>
<dbReference type="EMBL" id="RCZP01000042">
    <property type="protein sequence ID" value="TPG46039.1"/>
    <property type="molecule type" value="Genomic_DNA"/>
</dbReference>
<dbReference type="Proteomes" id="UP000317078">
    <property type="component" value="Unassembled WGS sequence"/>
</dbReference>
<proteinExistence type="predicted"/>
<evidence type="ECO:0000256" key="1">
    <source>
        <dbReference type="SAM" id="MobiDB-lite"/>
    </source>
</evidence>
<dbReference type="AlphaFoldDB" id="A0A502F9J9"/>
<feature type="region of interest" description="Disordered" evidence="1">
    <location>
        <begin position="64"/>
        <end position="87"/>
    </location>
</feature>
<name>A0A502F9J9_9PROT</name>
<comment type="caution">
    <text evidence="2">The sequence shown here is derived from an EMBL/GenBank/DDBJ whole genome shotgun (WGS) entry which is preliminary data.</text>
</comment>
<keyword evidence="3" id="KW-1185">Reference proteome</keyword>
<accession>A0A502F9J9</accession>
<feature type="compositionally biased region" description="Basic and acidic residues" evidence="1">
    <location>
        <begin position="73"/>
        <end position="87"/>
    </location>
</feature>
<evidence type="ECO:0000313" key="2">
    <source>
        <dbReference type="EMBL" id="TPG46039.1"/>
    </source>
</evidence>
<sequence length="87" mass="9562">MGMNAPPNGSIWEDTASSLVRDHGSQAIDHCIRRMHALLEEGRKTEALAWVEIAYATAELVARMTSEATPEEPSSRDGIKDEEPGLR</sequence>